<keyword evidence="3" id="KW-1185">Reference proteome</keyword>
<reference evidence="2 3" key="1">
    <citation type="submission" date="2023-12" db="EMBL/GenBank/DDBJ databases">
        <title>Jeotgalibacillus haloalkaliphilus sp. nov., a novel salt-tolerant bacteria, isolated from the estuary of the Fenhe River into the Yellow River.</title>
        <authorList>
            <person name="Li Y."/>
        </authorList>
    </citation>
    <scope>NUCLEOTIDE SEQUENCE [LARGE SCALE GENOMIC DNA]</scope>
    <source>
        <strain evidence="2 3">HH7-29</strain>
    </source>
</reference>
<dbReference type="SUPFAM" id="SSF56112">
    <property type="entry name" value="Protein kinase-like (PK-like)"/>
    <property type="match status" value="1"/>
</dbReference>
<dbReference type="InterPro" id="IPR011009">
    <property type="entry name" value="Kinase-like_dom_sf"/>
</dbReference>
<evidence type="ECO:0000313" key="2">
    <source>
        <dbReference type="EMBL" id="MDZ5712663.1"/>
    </source>
</evidence>
<organism evidence="2 3">
    <name type="scientific">Jeotgalibacillus haloalkalitolerans</name>
    <dbReference type="NCBI Taxonomy" id="3104292"/>
    <lineage>
        <taxon>Bacteria</taxon>
        <taxon>Bacillati</taxon>
        <taxon>Bacillota</taxon>
        <taxon>Bacilli</taxon>
        <taxon>Bacillales</taxon>
        <taxon>Caryophanaceae</taxon>
        <taxon>Jeotgalibacillus</taxon>
    </lineage>
</organism>
<dbReference type="InterPro" id="IPR002575">
    <property type="entry name" value="Aminoglycoside_PTrfase"/>
</dbReference>
<gene>
    <name evidence="2" type="ORF">UFB30_10540</name>
</gene>
<protein>
    <submittedName>
        <fullName evidence="2">Aminoglycoside phosphotransferase family protein</fullName>
        <ecNumber evidence="2">2.7.1.-</ecNumber>
    </submittedName>
</protein>
<dbReference type="EC" id="2.7.1.-" evidence="2"/>
<feature type="domain" description="Aminoglycoside phosphotransferase" evidence="1">
    <location>
        <begin position="7"/>
        <end position="181"/>
    </location>
</feature>
<proteinExistence type="predicted"/>
<keyword evidence="2" id="KW-0808">Transferase</keyword>
<dbReference type="EMBL" id="JAXQNN010000003">
    <property type="protein sequence ID" value="MDZ5712663.1"/>
    <property type="molecule type" value="Genomic_DNA"/>
</dbReference>
<accession>A0ABU5KNK4</accession>
<comment type="caution">
    <text evidence="2">The sequence shown here is derived from an EMBL/GenBank/DDBJ whole genome shotgun (WGS) entry which is preliminary data.</text>
</comment>
<dbReference type="Proteomes" id="UP001292084">
    <property type="component" value="Unassembled WGS sequence"/>
</dbReference>
<evidence type="ECO:0000313" key="3">
    <source>
        <dbReference type="Proteomes" id="UP001292084"/>
    </source>
</evidence>
<evidence type="ECO:0000259" key="1">
    <source>
        <dbReference type="Pfam" id="PF01636"/>
    </source>
</evidence>
<sequence>MFNRNLPADEASREAVKQRYAYACGLNVPQVYEVIDINGQQGIVMEHMIGKSLGELAFEDITNAEPYLHTSVQVQQEIHRVRADVIEPMHKKLQRQIESADLLTHIQKSQLLKKLGDLSGESRLCHGDFHLYNLISSDNKTVILDWVDASAGSPAADVCRSYLLYTQVSEQIASLYLKIYCDTSSISRDEIIEWAPVIAGARLAEHVQSENPERLLRIVSKHY</sequence>
<name>A0ABU5KNK4_9BACL</name>
<dbReference type="GO" id="GO:0016740">
    <property type="term" value="F:transferase activity"/>
    <property type="evidence" value="ECO:0007669"/>
    <property type="project" value="UniProtKB-KW"/>
</dbReference>
<dbReference type="Gene3D" id="3.90.1200.10">
    <property type="match status" value="1"/>
</dbReference>
<dbReference type="Pfam" id="PF01636">
    <property type="entry name" value="APH"/>
    <property type="match status" value="1"/>
</dbReference>